<reference evidence="1" key="1">
    <citation type="submission" date="2014-11" db="EMBL/GenBank/DDBJ databases">
        <authorList>
            <person name="Amaro Gonzalez C."/>
        </authorList>
    </citation>
    <scope>NUCLEOTIDE SEQUENCE</scope>
</reference>
<accession>A0A0E9WJR2</accession>
<reference evidence="1" key="2">
    <citation type="journal article" date="2015" name="Fish Shellfish Immunol.">
        <title>Early steps in the European eel (Anguilla anguilla)-Vibrio vulnificus interaction in the gills: Role of the RtxA13 toxin.</title>
        <authorList>
            <person name="Callol A."/>
            <person name="Pajuelo D."/>
            <person name="Ebbesson L."/>
            <person name="Teles M."/>
            <person name="MacKenzie S."/>
            <person name="Amaro C."/>
        </authorList>
    </citation>
    <scope>NUCLEOTIDE SEQUENCE</scope>
</reference>
<proteinExistence type="predicted"/>
<evidence type="ECO:0000313" key="1">
    <source>
        <dbReference type="EMBL" id="JAH89790.1"/>
    </source>
</evidence>
<protein>
    <submittedName>
        <fullName evidence="1">Uncharacterized protein</fullName>
    </submittedName>
</protein>
<organism evidence="1">
    <name type="scientific">Anguilla anguilla</name>
    <name type="common">European freshwater eel</name>
    <name type="synonym">Muraena anguilla</name>
    <dbReference type="NCBI Taxonomy" id="7936"/>
    <lineage>
        <taxon>Eukaryota</taxon>
        <taxon>Metazoa</taxon>
        <taxon>Chordata</taxon>
        <taxon>Craniata</taxon>
        <taxon>Vertebrata</taxon>
        <taxon>Euteleostomi</taxon>
        <taxon>Actinopterygii</taxon>
        <taxon>Neopterygii</taxon>
        <taxon>Teleostei</taxon>
        <taxon>Anguilliformes</taxon>
        <taxon>Anguillidae</taxon>
        <taxon>Anguilla</taxon>
    </lineage>
</organism>
<sequence>MWLCAVFVGEINALHQESEMTLIRYWKKPRANVKNNQWKSKLVKLSKGAVLVT</sequence>
<dbReference type="EMBL" id="GBXM01018787">
    <property type="protein sequence ID" value="JAH89790.1"/>
    <property type="molecule type" value="Transcribed_RNA"/>
</dbReference>
<name>A0A0E9WJR2_ANGAN</name>
<dbReference type="AlphaFoldDB" id="A0A0E9WJR2"/>